<gene>
    <name evidence="3" type="ORF">AKJ09_01677</name>
</gene>
<evidence type="ECO:0000256" key="2">
    <source>
        <dbReference type="SAM" id="SignalP"/>
    </source>
</evidence>
<feature type="signal peptide" evidence="2">
    <location>
        <begin position="1"/>
        <end position="29"/>
    </location>
</feature>
<feature type="compositionally biased region" description="Basic and acidic residues" evidence="1">
    <location>
        <begin position="50"/>
        <end position="61"/>
    </location>
</feature>
<evidence type="ECO:0000313" key="4">
    <source>
        <dbReference type="Proteomes" id="UP000064967"/>
    </source>
</evidence>
<reference evidence="3 4" key="1">
    <citation type="submission" date="2015-08" db="EMBL/GenBank/DDBJ databases">
        <authorList>
            <person name="Babu N.S."/>
            <person name="Beckwith C.J."/>
            <person name="Beseler K.G."/>
            <person name="Brison A."/>
            <person name="Carone J.V."/>
            <person name="Caskin T.P."/>
            <person name="Diamond M."/>
            <person name="Durham M.E."/>
            <person name="Foxe J.M."/>
            <person name="Go M."/>
            <person name="Henderson B.A."/>
            <person name="Jones I.B."/>
            <person name="McGettigan J.A."/>
            <person name="Micheletti S.J."/>
            <person name="Nasrallah M.E."/>
            <person name="Ortiz D."/>
            <person name="Piller C.R."/>
            <person name="Privatt S.R."/>
            <person name="Schneider S.L."/>
            <person name="Sharp S."/>
            <person name="Smith T.C."/>
            <person name="Stanton J.D."/>
            <person name="Ullery H.E."/>
            <person name="Wilson R.J."/>
            <person name="Serrano M.G."/>
            <person name="Buck G."/>
            <person name="Lee V."/>
            <person name="Wang Y."/>
            <person name="Carvalho R."/>
            <person name="Voegtly L."/>
            <person name="Shi R."/>
            <person name="Duckworth R."/>
            <person name="Johnson A."/>
            <person name="Loviza R."/>
            <person name="Walstead R."/>
            <person name="Shah Z."/>
            <person name="Kiflezghi M."/>
            <person name="Wade K."/>
            <person name="Ball S.L."/>
            <person name="Bradley K.W."/>
            <person name="Asai D.J."/>
            <person name="Bowman C.A."/>
            <person name="Russell D.A."/>
            <person name="Pope W.H."/>
            <person name="Jacobs-Sera D."/>
            <person name="Hendrix R.W."/>
            <person name="Hatfull G.F."/>
        </authorList>
    </citation>
    <scope>NUCLEOTIDE SEQUENCE [LARGE SCALE GENOMIC DNA]</scope>
    <source>
        <strain evidence="3 4">DSM 27648</strain>
    </source>
</reference>
<dbReference type="EMBL" id="CP012333">
    <property type="protein sequence ID" value="AKU95013.1"/>
    <property type="molecule type" value="Genomic_DNA"/>
</dbReference>
<dbReference type="PROSITE" id="PS51257">
    <property type="entry name" value="PROKAR_LIPOPROTEIN"/>
    <property type="match status" value="1"/>
</dbReference>
<name>A0A0K1PNA9_9BACT</name>
<keyword evidence="2" id="KW-0732">Signal</keyword>
<protein>
    <recommendedName>
        <fullName evidence="5">Phospholipase/carboxylesterase/thioesterase domain-containing protein</fullName>
    </recommendedName>
</protein>
<dbReference type="AlphaFoldDB" id="A0A0K1PNA9"/>
<evidence type="ECO:0000313" key="3">
    <source>
        <dbReference type="EMBL" id="AKU95013.1"/>
    </source>
</evidence>
<dbReference type="Proteomes" id="UP000064967">
    <property type="component" value="Chromosome"/>
</dbReference>
<accession>A0A0K1PNA9</accession>
<organism evidence="3 4">
    <name type="scientific">Labilithrix luteola</name>
    <dbReference type="NCBI Taxonomy" id="1391654"/>
    <lineage>
        <taxon>Bacteria</taxon>
        <taxon>Pseudomonadati</taxon>
        <taxon>Myxococcota</taxon>
        <taxon>Polyangia</taxon>
        <taxon>Polyangiales</taxon>
        <taxon>Labilitrichaceae</taxon>
        <taxon>Labilithrix</taxon>
    </lineage>
</organism>
<dbReference type="InterPro" id="IPR000801">
    <property type="entry name" value="Esterase-like"/>
</dbReference>
<evidence type="ECO:0000256" key="1">
    <source>
        <dbReference type="SAM" id="MobiDB-lite"/>
    </source>
</evidence>
<proteinExistence type="predicted"/>
<feature type="chain" id="PRO_5005465768" description="Phospholipase/carboxylesterase/thioesterase domain-containing protein" evidence="2">
    <location>
        <begin position="30"/>
        <end position="301"/>
    </location>
</feature>
<feature type="region of interest" description="Disordered" evidence="1">
    <location>
        <begin position="22"/>
        <end position="76"/>
    </location>
</feature>
<evidence type="ECO:0008006" key="5">
    <source>
        <dbReference type="Google" id="ProtNLM"/>
    </source>
</evidence>
<keyword evidence="4" id="KW-1185">Reference proteome</keyword>
<sequence length="301" mass="31249">MRSSSMPALTLTLAVAAGVACSSASTEEAAGPAHAPIAEPSPTSSDGDEDARAPSHTDDGGGAKPDAGALPSTGADKPNCKYKAHATGITAGQQAGGLSFHVYAPATYNPNVGHTVVILMHGQDSDGVGELTALWQPIADQEQLVLVAPSGSRPATNGDPNGHNWTVADLNDIQDLMPEIDDCYNVFVKKHILWGFSEGGFYGYLLGIGAANQFSGLAMGGANTSFARQNGYPPSAAQWKIPVSDVHGDQDQNPISVTRQDKADFEAAGHVFTLHEFSGGHSISPDQVRAQYDDLKASVSP</sequence>
<dbReference type="KEGG" id="llu:AKJ09_01677"/>
<dbReference type="InterPro" id="IPR029058">
    <property type="entry name" value="AB_hydrolase_fold"/>
</dbReference>
<dbReference type="Pfam" id="PF00756">
    <property type="entry name" value="Esterase"/>
    <property type="match status" value="1"/>
</dbReference>
<dbReference type="Gene3D" id="3.40.50.1820">
    <property type="entry name" value="alpha/beta hydrolase"/>
    <property type="match status" value="1"/>
</dbReference>
<dbReference type="SUPFAM" id="SSF53474">
    <property type="entry name" value="alpha/beta-Hydrolases"/>
    <property type="match status" value="1"/>
</dbReference>